<sequence length="218" mass="24425">MSGTIMPNLWGGKSIEIMKKKFGDNFDIIEEAGNSALYYVNVDEHVDFPRPISHKFIYIGGIGKVEPKPLEKKFDDIMKNSKKGVILVSFGTVALSVNMPQNVKKIFLETFKNFPDITFIWKYENEEDGIIQGYANVFTSKWVPQNDLLEHPKLLAFVSHGGMNSAQEGSSKGVPMVMIPLFADQYRNSKICHVGICRDSPQSGRVVTAVTTIHLSRP</sequence>
<keyword evidence="8" id="KW-1133">Transmembrane helix</keyword>
<dbReference type="AlphaFoldDB" id="A0A914EB63"/>
<protein>
    <recommendedName>
        <fullName evidence="3">glucuronosyltransferase</fullName>
        <ecNumber evidence="3">2.4.1.17</ecNumber>
    </recommendedName>
</protein>
<dbReference type="Pfam" id="PF00201">
    <property type="entry name" value="UDPGT"/>
    <property type="match status" value="1"/>
</dbReference>
<evidence type="ECO:0000256" key="1">
    <source>
        <dbReference type="ARBA" id="ARBA00004167"/>
    </source>
</evidence>
<dbReference type="InterPro" id="IPR050271">
    <property type="entry name" value="UDP-glycosyltransferase"/>
</dbReference>
<dbReference type="SUPFAM" id="SSF53756">
    <property type="entry name" value="UDP-Glycosyltransferase/glycogen phosphorylase"/>
    <property type="match status" value="1"/>
</dbReference>
<keyword evidence="6" id="KW-0812">Transmembrane</keyword>
<dbReference type="EC" id="2.4.1.17" evidence="3"/>
<dbReference type="InterPro" id="IPR002213">
    <property type="entry name" value="UDP_glucos_trans"/>
</dbReference>
<dbReference type="PANTHER" id="PTHR48043:SF145">
    <property type="entry name" value="FI06409P-RELATED"/>
    <property type="match status" value="1"/>
</dbReference>
<proteinExistence type="inferred from homology"/>
<dbReference type="GO" id="GO:0016020">
    <property type="term" value="C:membrane"/>
    <property type="evidence" value="ECO:0007669"/>
    <property type="project" value="UniProtKB-SubCell"/>
</dbReference>
<keyword evidence="4" id="KW-0328">Glycosyltransferase</keyword>
<comment type="similarity">
    <text evidence="2">Belongs to the UDP-glycosyltransferase family.</text>
</comment>
<dbReference type="PANTHER" id="PTHR48043">
    <property type="entry name" value="EG:EG0003.4 PROTEIN-RELATED"/>
    <property type="match status" value="1"/>
</dbReference>
<dbReference type="Gene3D" id="3.40.50.2000">
    <property type="entry name" value="Glycogen Phosphorylase B"/>
    <property type="match status" value="1"/>
</dbReference>
<evidence type="ECO:0000256" key="10">
    <source>
        <dbReference type="ARBA" id="ARBA00047475"/>
    </source>
</evidence>
<evidence type="ECO:0000256" key="4">
    <source>
        <dbReference type="ARBA" id="ARBA00022676"/>
    </source>
</evidence>
<dbReference type="GO" id="GO:0015020">
    <property type="term" value="F:glucuronosyltransferase activity"/>
    <property type="evidence" value="ECO:0007669"/>
    <property type="project" value="UniProtKB-EC"/>
</dbReference>
<dbReference type="FunFam" id="3.40.50.2000:FF:000038">
    <property type="entry name" value="UDP-GlucuronosylTransferase"/>
    <property type="match status" value="1"/>
</dbReference>
<evidence type="ECO:0000256" key="3">
    <source>
        <dbReference type="ARBA" id="ARBA00012544"/>
    </source>
</evidence>
<keyword evidence="11" id="KW-1185">Reference proteome</keyword>
<accession>A0A914EB63</accession>
<evidence type="ECO:0000256" key="2">
    <source>
        <dbReference type="ARBA" id="ARBA00009995"/>
    </source>
</evidence>
<comment type="catalytic activity">
    <reaction evidence="10">
        <text>glucuronate acceptor + UDP-alpha-D-glucuronate = acceptor beta-D-glucuronoside + UDP + H(+)</text>
        <dbReference type="Rhea" id="RHEA:21032"/>
        <dbReference type="ChEBI" id="CHEBI:15378"/>
        <dbReference type="ChEBI" id="CHEBI:58052"/>
        <dbReference type="ChEBI" id="CHEBI:58223"/>
        <dbReference type="ChEBI" id="CHEBI:132367"/>
        <dbReference type="ChEBI" id="CHEBI:132368"/>
        <dbReference type="EC" id="2.4.1.17"/>
    </reaction>
</comment>
<reference evidence="12" key="1">
    <citation type="submission" date="2022-11" db="UniProtKB">
        <authorList>
            <consortium name="WormBaseParasite"/>
        </authorList>
    </citation>
    <scope>IDENTIFICATION</scope>
</reference>
<dbReference type="WBParaSite" id="ACRNAN_scaffold6590.g17767.t1">
    <property type="protein sequence ID" value="ACRNAN_scaffold6590.g17767.t1"/>
    <property type="gene ID" value="ACRNAN_scaffold6590.g17767"/>
</dbReference>
<comment type="subcellular location">
    <subcellularLocation>
        <location evidence="1">Membrane</location>
        <topology evidence="1">Single-pass membrane protein</topology>
    </subcellularLocation>
</comment>
<evidence type="ECO:0000256" key="9">
    <source>
        <dbReference type="ARBA" id="ARBA00023136"/>
    </source>
</evidence>
<name>A0A914EB63_9BILA</name>
<evidence type="ECO:0000313" key="11">
    <source>
        <dbReference type="Proteomes" id="UP000887540"/>
    </source>
</evidence>
<evidence type="ECO:0000256" key="8">
    <source>
        <dbReference type="ARBA" id="ARBA00022989"/>
    </source>
</evidence>
<evidence type="ECO:0000313" key="12">
    <source>
        <dbReference type="WBParaSite" id="ACRNAN_scaffold6590.g17767.t1"/>
    </source>
</evidence>
<dbReference type="Proteomes" id="UP000887540">
    <property type="component" value="Unplaced"/>
</dbReference>
<keyword evidence="7" id="KW-0732">Signal</keyword>
<dbReference type="CDD" id="cd03784">
    <property type="entry name" value="GT1_Gtf-like"/>
    <property type="match status" value="1"/>
</dbReference>
<organism evidence="11 12">
    <name type="scientific">Acrobeloides nanus</name>
    <dbReference type="NCBI Taxonomy" id="290746"/>
    <lineage>
        <taxon>Eukaryota</taxon>
        <taxon>Metazoa</taxon>
        <taxon>Ecdysozoa</taxon>
        <taxon>Nematoda</taxon>
        <taxon>Chromadorea</taxon>
        <taxon>Rhabditida</taxon>
        <taxon>Tylenchina</taxon>
        <taxon>Cephalobomorpha</taxon>
        <taxon>Cephaloboidea</taxon>
        <taxon>Cephalobidae</taxon>
        <taxon>Acrobeloides</taxon>
    </lineage>
</organism>
<evidence type="ECO:0000256" key="5">
    <source>
        <dbReference type="ARBA" id="ARBA00022679"/>
    </source>
</evidence>
<keyword evidence="9" id="KW-0472">Membrane</keyword>
<evidence type="ECO:0000256" key="7">
    <source>
        <dbReference type="ARBA" id="ARBA00022729"/>
    </source>
</evidence>
<evidence type="ECO:0000256" key="6">
    <source>
        <dbReference type="ARBA" id="ARBA00022692"/>
    </source>
</evidence>
<keyword evidence="5" id="KW-0808">Transferase</keyword>